<dbReference type="GO" id="GO:0008967">
    <property type="term" value="F:phosphoglycolate phosphatase activity"/>
    <property type="evidence" value="ECO:0007669"/>
    <property type="project" value="UniProtKB-EC"/>
</dbReference>
<evidence type="ECO:0000313" key="9">
    <source>
        <dbReference type="EMBL" id="AGF48768.1"/>
    </source>
</evidence>
<dbReference type="NCBIfam" id="TIGR01549">
    <property type="entry name" value="HAD-SF-IA-v1"/>
    <property type="match status" value="1"/>
</dbReference>
<dbReference type="FunFam" id="3.40.50.1000:FF:000022">
    <property type="entry name" value="Phosphoglycolate phosphatase"/>
    <property type="match status" value="1"/>
</dbReference>
<comment type="pathway">
    <text evidence="2">Organic acid metabolism; glycolate biosynthesis; glycolate from 2-phosphoglycolate: step 1/1.</text>
</comment>
<dbReference type="EC" id="3.1.3.18" evidence="3"/>
<name>M1L879_9PROT</name>
<evidence type="ECO:0000313" key="10">
    <source>
        <dbReference type="Proteomes" id="UP000011658"/>
    </source>
</evidence>
<keyword evidence="10" id="KW-1185">Reference proteome</keyword>
<keyword evidence="6" id="KW-0460">Magnesium</keyword>
<keyword evidence="7" id="KW-0119">Carbohydrate metabolism</keyword>
<dbReference type="SFLD" id="SFLDG01129">
    <property type="entry name" value="C1.5:_HAD__Beta-PGM__Phosphata"/>
    <property type="match status" value="1"/>
</dbReference>
<evidence type="ECO:0000256" key="7">
    <source>
        <dbReference type="ARBA" id="ARBA00023277"/>
    </source>
</evidence>
<dbReference type="InterPro" id="IPR023198">
    <property type="entry name" value="PGP-like_dom2"/>
</dbReference>
<gene>
    <name evidence="9" type="ORF">ST1E_0276</name>
</gene>
<organism evidence="9 10">
    <name type="scientific">Candidatus Kinetoplastidibacterium galati TCC219</name>
    <dbReference type="NCBI Taxonomy" id="1208921"/>
    <lineage>
        <taxon>Bacteria</taxon>
        <taxon>Pseudomonadati</taxon>
        <taxon>Pseudomonadota</taxon>
        <taxon>Betaproteobacteria</taxon>
        <taxon>Candidatus Kinetoplastidibacterium</taxon>
    </lineage>
</organism>
<sequence>MTKINSVLIDLDGTMIDSISDISYAINIMLEKMCLSKIPENIVKKFIGKGINNLINKSLIHTSNNIDLSNDYFEKAKKLFFNSYRKINGDKTLVYSGVFDGLSMLKKIGIRLSVVTNKPTELAIQILQNTNLLPFFEYVICGDTCERCKPFPDQILLACEKMDIKPQQAVVVGDSMNDILSAKAANITAIMLVSYGYNNNSNIYSMGANVVIDNLTKVSQWVHHYNEAIF</sequence>
<dbReference type="OrthoDB" id="9807630at2"/>
<dbReference type="InterPro" id="IPR050155">
    <property type="entry name" value="HAD-like_hydrolase_sf"/>
</dbReference>
<dbReference type="Proteomes" id="UP000011658">
    <property type="component" value="Chromosome"/>
</dbReference>
<accession>M1L879</accession>
<dbReference type="Gene3D" id="3.40.50.1000">
    <property type="entry name" value="HAD superfamily/HAD-like"/>
    <property type="match status" value="1"/>
</dbReference>
<dbReference type="HOGENOM" id="CLU_045011_19_1_4"/>
<dbReference type="eggNOG" id="COG0546">
    <property type="taxonomic scope" value="Bacteria"/>
</dbReference>
<evidence type="ECO:0000256" key="6">
    <source>
        <dbReference type="ARBA" id="ARBA00022842"/>
    </source>
</evidence>
<evidence type="ECO:0000256" key="8">
    <source>
        <dbReference type="ARBA" id="ARBA00059247"/>
    </source>
</evidence>
<reference evidence="9 10" key="1">
    <citation type="journal article" date="2013" name="Genome Biol. Evol.">
        <title>Genome evolution and phylogenomic analysis of candidatus kinetoplastibacterium, the betaproteobacterial endosymbionts of strigomonas and angomonas.</title>
        <authorList>
            <person name="Alves J.M."/>
            <person name="Serrano M.G."/>
            <person name="Maia da Silva F."/>
            <person name="Voegtly L.J."/>
            <person name="Matveyev A.V."/>
            <person name="Teixeira M.M."/>
            <person name="Camargo E.P."/>
            <person name="Buck G.A."/>
        </authorList>
    </citation>
    <scope>NUCLEOTIDE SEQUENCE [LARGE SCALE GENOMIC DNA]</scope>
    <source>
        <strain evidence="9 10">TCC219</strain>
    </source>
</reference>
<dbReference type="AlphaFoldDB" id="M1L879"/>
<dbReference type="GO" id="GO:0046872">
    <property type="term" value="F:metal ion binding"/>
    <property type="evidence" value="ECO:0007669"/>
    <property type="project" value="UniProtKB-KW"/>
</dbReference>
<evidence type="ECO:0000256" key="4">
    <source>
        <dbReference type="ARBA" id="ARBA00022723"/>
    </source>
</evidence>
<dbReference type="InterPro" id="IPR023214">
    <property type="entry name" value="HAD_sf"/>
</dbReference>
<comment type="catalytic activity">
    <reaction evidence="1">
        <text>2-phosphoglycolate + H2O = glycolate + phosphate</text>
        <dbReference type="Rhea" id="RHEA:14369"/>
        <dbReference type="ChEBI" id="CHEBI:15377"/>
        <dbReference type="ChEBI" id="CHEBI:29805"/>
        <dbReference type="ChEBI" id="CHEBI:43474"/>
        <dbReference type="ChEBI" id="CHEBI:58033"/>
        <dbReference type="EC" id="3.1.3.18"/>
    </reaction>
</comment>
<dbReference type="Pfam" id="PF13419">
    <property type="entry name" value="HAD_2"/>
    <property type="match status" value="1"/>
</dbReference>
<dbReference type="GO" id="GO:0005829">
    <property type="term" value="C:cytosol"/>
    <property type="evidence" value="ECO:0007669"/>
    <property type="project" value="TreeGrafter"/>
</dbReference>
<dbReference type="EMBL" id="CP003806">
    <property type="protein sequence ID" value="AGF48768.1"/>
    <property type="molecule type" value="Genomic_DNA"/>
</dbReference>
<dbReference type="PANTHER" id="PTHR43434:SF23">
    <property type="entry name" value="PHOSPHOGLYCOLATE PHOSPHATASE"/>
    <property type="match status" value="1"/>
</dbReference>
<dbReference type="GO" id="GO:0006281">
    <property type="term" value="P:DNA repair"/>
    <property type="evidence" value="ECO:0007669"/>
    <property type="project" value="TreeGrafter"/>
</dbReference>
<dbReference type="NCBIfam" id="TIGR01509">
    <property type="entry name" value="HAD-SF-IA-v3"/>
    <property type="match status" value="1"/>
</dbReference>
<dbReference type="InterPro" id="IPR036412">
    <property type="entry name" value="HAD-like_sf"/>
</dbReference>
<dbReference type="PANTHER" id="PTHR43434">
    <property type="entry name" value="PHOSPHOGLYCOLATE PHOSPHATASE"/>
    <property type="match status" value="1"/>
</dbReference>
<proteinExistence type="predicted"/>
<evidence type="ECO:0000256" key="2">
    <source>
        <dbReference type="ARBA" id="ARBA00004818"/>
    </source>
</evidence>
<comment type="function">
    <text evidence="8">Specifically catalyzes the dephosphorylation of 2-phosphoglycolate. Is involved in the dissimilation of the intracellular 2-phosphoglycolate formed during the DNA repair of 3'-phosphoglycolate ends, a major class of DNA lesions induced by oxidative stress.</text>
</comment>
<dbReference type="InterPro" id="IPR041492">
    <property type="entry name" value="HAD_2"/>
</dbReference>
<evidence type="ECO:0000256" key="3">
    <source>
        <dbReference type="ARBA" id="ARBA00013078"/>
    </source>
</evidence>
<evidence type="ECO:0000256" key="5">
    <source>
        <dbReference type="ARBA" id="ARBA00022801"/>
    </source>
</evidence>
<dbReference type="KEGG" id="kga:ST1E_0276"/>
<protein>
    <recommendedName>
        <fullName evidence="3">phosphoglycolate phosphatase</fullName>
        <ecNumber evidence="3">3.1.3.18</ecNumber>
    </recommendedName>
</protein>
<dbReference type="SFLD" id="SFLDS00003">
    <property type="entry name" value="Haloacid_Dehalogenase"/>
    <property type="match status" value="1"/>
</dbReference>
<dbReference type="SUPFAM" id="SSF56784">
    <property type="entry name" value="HAD-like"/>
    <property type="match status" value="1"/>
</dbReference>
<evidence type="ECO:0000256" key="1">
    <source>
        <dbReference type="ARBA" id="ARBA00000830"/>
    </source>
</evidence>
<dbReference type="RefSeq" id="WP_015389253.1">
    <property type="nucleotide sequence ID" value="NC_020284.1"/>
</dbReference>
<dbReference type="PATRIC" id="fig|1208921.3.peg.42"/>
<dbReference type="STRING" id="1208921.ST1E_0276"/>
<keyword evidence="4" id="KW-0479">Metal-binding</keyword>
<dbReference type="InterPro" id="IPR006439">
    <property type="entry name" value="HAD-SF_hydro_IA"/>
</dbReference>
<keyword evidence="5 9" id="KW-0378">Hydrolase</keyword>
<dbReference type="Gene3D" id="1.10.150.240">
    <property type="entry name" value="Putative phosphatase, domain 2"/>
    <property type="match status" value="1"/>
</dbReference>